<dbReference type="InterPro" id="IPR006342">
    <property type="entry name" value="FkbM_mtfrase"/>
</dbReference>
<evidence type="ECO:0000256" key="1">
    <source>
        <dbReference type="SAM" id="MobiDB-lite"/>
    </source>
</evidence>
<dbReference type="Pfam" id="PF05050">
    <property type="entry name" value="Methyltransf_21"/>
    <property type="match status" value="1"/>
</dbReference>
<proteinExistence type="predicted"/>
<dbReference type="InterPro" id="IPR029063">
    <property type="entry name" value="SAM-dependent_MTases_sf"/>
</dbReference>
<dbReference type="SUPFAM" id="SSF53335">
    <property type="entry name" value="S-adenosyl-L-methionine-dependent methyltransferases"/>
    <property type="match status" value="1"/>
</dbReference>
<dbReference type="Gene3D" id="3.40.50.150">
    <property type="entry name" value="Vaccinia Virus protein VP39"/>
    <property type="match status" value="1"/>
</dbReference>
<name>A0AAC9AS77_AMIAI</name>
<dbReference type="Proteomes" id="UP000075755">
    <property type="component" value="Chromosome"/>
</dbReference>
<feature type="region of interest" description="Disordered" evidence="1">
    <location>
        <begin position="1"/>
        <end position="21"/>
    </location>
</feature>
<dbReference type="EMBL" id="CP015005">
    <property type="protein sequence ID" value="AMS43184.1"/>
    <property type="molecule type" value="Genomic_DNA"/>
</dbReference>
<keyword evidence="3" id="KW-0808">Transferase</keyword>
<evidence type="ECO:0000259" key="2">
    <source>
        <dbReference type="Pfam" id="PF05050"/>
    </source>
</evidence>
<keyword evidence="3" id="KW-0489">Methyltransferase</keyword>
<dbReference type="GO" id="GO:0008168">
    <property type="term" value="F:methyltransferase activity"/>
    <property type="evidence" value="ECO:0007669"/>
    <property type="project" value="UniProtKB-KW"/>
</dbReference>
<gene>
    <name evidence="3" type="ORF">AA2016_4268</name>
</gene>
<accession>A0AAC9AS77</accession>
<dbReference type="KEGG" id="aak:AA2016_4268"/>
<dbReference type="AlphaFoldDB" id="A0AAC9AS77"/>
<protein>
    <submittedName>
        <fullName evidence="3">Methyltransferase, FkbM family</fullName>
    </submittedName>
</protein>
<feature type="domain" description="Methyltransferase FkbM" evidence="2">
    <location>
        <begin position="14"/>
        <end position="91"/>
    </location>
</feature>
<reference evidence="3 4" key="1">
    <citation type="submission" date="2016-03" db="EMBL/GenBank/DDBJ databases">
        <title>Complete genome of Aminobacter aminovorans KCTC 2477.</title>
        <authorList>
            <person name="Kim K.M."/>
        </authorList>
    </citation>
    <scope>NUCLEOTIDE SEQUENCE [LARGE SCALE GENOMIC DNA]</scope>
    <source>
        <strain evidence="3 4">KCTC 2477</strain>
    </source>
</reference>
<sequence>MQQYAGGDSHAPRRANHSRVTQTTISLNDLLARYNAPKRIDFISIDTEGSEPDILAGFDFGHYDVRLFAIEHNFTQAEKDIDRLMKLRGYERVHRLWSRWDAWYRKRPRPAS</sequence>
<evidence type="ECO:0000313" key="3">
    <source>
        <dbReference type="EMBL" id="AMS43184.1"/>
    </source>
</evidence>
<organism evidence="3 4">
    <name type="scientific">Aminobacter aminovorans</name>
    <name type="common">Chelatobacter heintzii</name>
    <dbReference type="NCBI Taxonomy" id="83263"/>
    <lineage>
        <taxon>Bacteria</taxon>
        <taxon>Pseudomonadati</taxon>
        <taxon>Pseudomonadota</taxon>
        <taxon>Alphaproteobacteria</taxon>
        <taxon>Hyphomicrobiales</taxon>
        <taxon>Phyllobacteriaceae</taxon>
        <taxon>Aminobacter</taxon>
    </lineage>
</organism>
<dbReference type="GO" id="GO:0032259">
    <property type="term" value="P:methylation"/>
    <property type="evidence" value="ECO:0007669"/>
    <property type="project" value="UniProtKB-KW"/>
</dbReference>
<evidence type="ECO:0000313" key="4">
    <source>
        <dbReference type="Proteomes" id="UP000075755"/>
    </source>
</evidence>